<dbReference type="KEGG" id="vg:55626511"/>
<dbReference type="Proteomes" id="UP000479357">
    <property type="component" value="Segment"/>
</dbReference>
<evidence type="ECO:0000313" key="1">
    <source>
        <dbReference type="EMBL" id="QHZ59768.1"/>
    </source>
</evidence>
<name>A0A6C0R0S5_9CAUD</name>
<evidence type="ECO:0000313" key="2">
    <source>
        <dbReference type="Proteomes" id="UP000479357"/>
    </source>
</evidence>
<organism evidence="1 2">
    <name type="scientific">Alteromonas phage vB_AmeM_PT11-V22</name>
    <dbReference type="NCBI Taxonomy" id="2704031"/>
    <lineage>
        <taxon>Viruses</taxon>
        <taxon>Duplodnaviria</taxon>
        <taxon>Heunggongvirae</taxon>
        <taxon>Uroviricota</taxon>
        <taxon>Caudoviricetes</taxon>
        <taxon>Myoalterovirus</taxon>
        <taxon>Myoalterovirus PT11V22</taxon>
    </lineage>
</organism>
<sequence>MEHLECVIEFTNSEREWIDPVLYEDIRTESGVLIVESMVGYVYEYPLKDIDKWCIRPYSEETTYDPIED</sequence>
<protein>
    <submittedName>
        <fullName evidence="1">Uncharacterized protein</fullName>
    </submittedName>
</protein>
<keyword evidence="2" id="KW-1185">Reference proteome</keyword>
<dbReference type="GeneID" id="55626511"/>
<reference evidence="1 2" key="1">
    <citation type="submission" date="2019-12" db="EMBL/GenBank/DDBJ databases">
        <title>Alteromonas phage V22 represents a new genus of marine bacteriophages that requires a novel tail fiber chaperone for host recognition.</title>
        <authorList>
            <person name="Gonzalez-Serrano R."/>
            <person name="Dunne M."/>
            <person name="Rosselli R."/>
            <person name="Martin-Cuadrado A.-B."/>
            <person name="Grosboillot V."/>
            <person name="Zinsli L."/>
            <person name="Roda-Garcia J.J."/>
            <person name="Loessner M.J."/>
            <person name="Rodriguez-Valera F."/>
        </authorList>
    </citation>
    <scope>NUCLEOTIDE SEQUENCE [LARGE SCALE GENOMIC DNA]</scope>
</reference>
<accession>A0A6C0R0S5</accession>
<dbReference type="RefSeq" id="YP_009855771.1">
    <property type="nucleotide sequence ID" value="NC_048847.1"/>
</dbReference>
<proteinExistence type="predicted"/>
<dbReference type="EMBL" id="MN877442">
    <property type="protein sequence ID" value="QHZ59768.1"/>
    <property type="molecule type" value="Genomic_DNA"/>
</dbReference>